<dbReference type="OMA" id="QCKYGYW"/>
<name>G9NET3_HYPAI</name>
<evidence type="ECO:0000256" key="6">
    <source>
        <dbReference type="RuleBase" id="RU361185"/>
    </source>
</evidence>
<dbReference type="GO" id="GO:0005975">
    <property type="term" value="P:carbohydrate metabolic process"/>
    <property type="evidence" value="ECO:0007669"/>
    <property type="project" value="InterPro"/>
</dbReference>
<dbReference type="SUPFAM" id="SSF51011">
    <property type="entry name" value="Glycosyl hydrolase domain"/>
    <property type="match status" value="1"/>
</dbReference>
<dbReference type="SUPFAM" id="SSF74650">
    <property type="entry name" value="Galactose mutarotase-like"/>
    <property type="match status" value="1"/>
</dbReference>
<evidence type="ECO:0000259" key="8">
    <source>
        <dbReference type="Pfam" id="PF01055"/>
    </source>
</evidence>
<keyword evidence="4 6" id="KW-0378">Hydrolase</keyword>
<dbReference type="Proteomes" id="UP000005426">
    <property type="component" value="Unassembled WGS sequence"/>
</dbReference>
<dbReference type="STRING" id="452589.G9NET3"/>
<evidence type="ECO:0000259" key="10">
    <source>
        <dbReference type="Pfam" id="PF21365"/>
    </source>
</evidence>
<dbReference type="InterPro" id="IPR030458">
    <property type="entry name" value="Glyco_hydro_31_AS"/>
</dbReference>
<dbReference type="GeneID" id="25782958"/>
<evidence type="ECO:0000256" key="2">
    <source>
        <dbReference type="ARBA" id="ARBA00007806"/>
    </source>
</evidence>
<keyword evidence="5 6" id="KW-0326">Glycosidase</keyword>
<dbReference type="KEGG" id="tatv:25782958"/>
<dbReference type="Pfam" id="PF01055">
    <property type="entry name" value="Glyco_hydro_31_2nd"/>
    <property type="match status" value="1"/>
</dbReference>
<dbReference type="PANTHER" id="PTHR22762:SF95">
    <property type="entry name" value="ALPHA_BETA-GLUCOSIDASE AGDC-RELATED"/>
    <property type="match status" value="1"/>
</dbReference>
<dbReference type="CDD" id="cd14752">
    <property type="entry name" value="GH31_N"/>
    <property type="match status" value="1"/>
</dbReference>
<evidence type="ECO:0000259" key="9">
    <source>
        <dbReference type="Pfam" id="PF13802"/>
    </source>
</evidence>
<dbReference type="Gene3D" id="2.60.40.1180">
    <property type="entry name" value="Golgi alpha-mannosidase II"/>
    <property type="match status" value="2"/>
</dbReference>
<dbReference type="CDD" id="cd06602">
    <property type="entry name" value="GH31_MGAM_SI_GAA"/>
    <property type="match status" value="1"/>
</dbReference>
<dbReference type="InterPro" id="IPR048395">
    <property type="entry name" value="Glyco_hydro_31_C"/>
</dbReference>
<evidence type="ECO:0000256" key="4">
    <source>
        <dbReference type="ARBA" id="ARBA00022801"/>
    </source>
</evidence>
<dbReference type="InterPro" id="IPR011013">
    <property type="entry name" value="Gal_mutarotase_sf_dom"/>
</dbReference>
<dbReference type="OrthoDB" id="5839090at2759"/>
<comment type="catalytic activity">
    <reaction evidence="1">
        <text>Hydrolysis of terminal, non-reducing (1-&gt;4)-linked alpha-D-glucose residues with release of alpha-D-glucose.</text>
        <dbReference type="EC" id="3.2.1.20"/>
    </reaction>
</comment>
<dbReference type="GO" id="GO:0004558">
    <property type="term" value="F:alpha-1,4-glucosidase activity"/>
    <property type="evidence" value="ECO:0007669"/>
    <property type="project" value="UniProtKB-EC"/>
</dbReference>
<dbReference type="Gene3D" id="3.20.20.80">
    <property type="entry name" value="Glycosidases"/>
    <property type="match status" value="2"/>
</dbReference>
<dbReference type="EMBL" id="ABDG02000012">
    <property type="protein sequence ID" value="EHK50814.1"/>
    <property type="molecule type" value="Genomic_DNA"/>
</dbReference>
<evidence type="ECO:0000313" key="12">
    <source>
        <dbReference type="Proteomes" id="UP000005426"/>
    </source>
</evidence>
<evidence type="ECO:0000256" key="3">
    <source>
        <dbReference type="ARBA" id="ARBA00012741"/>
    </source>
</evidence>
<dbReference type="InterPro" id="IPR017853">
    <property type="entry name" value="GH"/>
</dbReference>
<organism evidence="11 12">
    <name type="scientific">Hypocrea atroviridis (strain ATCC 20476 / IMI 206040)</name>
    <name type="common">Trichoderma atroviride</name>
    <dbReference type="NCBI Taxonomy" id="452589"/>
    <lineage>
        <taxon>Eukaryota</taxon>
        <taxon>Fungi</taxon>
        <taxon>Dikarya</taxon>
        <taxon>Ascomycota</taxon>
        <taxon>Pezizomycotina</taxon>
        <taxon>Sordariomycetes</taxon>
        <taxon>Hypocreomycetidae</taxon>
        <taxon>Hypocreales</taxon>
        <taxon>Hypocreaceae</taxon>
        <taxon>Trichoderma</taxon>
    </lineage>
</organism>
<dbReference type="AlphaFoldDB" id="G9NET3"/>
<proteinExistence type="inferred from homology"/>
<evidence type="ECO:0000256" key="5">
    <source>
        <dbReference type="ARBA" id="ARBA00023295"/>
    </source>
</evidence>
<dbReference type="PROSITE" id="PS00129">
    <property type="entry name" value="GLYCOSYL_HYDROL_F31_1"/>
    <property type="match status" value="1"/>
</dbReference>
<feature type="domain" description="Glycoside hydrolase family 31 TIM barrel" evidence="8">
    <location>
        <begin position="307"/>
        <end position="716"/>
    </location>
</feature>
<feature type="domain" description="Glycosyl hydrolase family 31 C-terminal" evidence="10">
    <location>
        <begin position="724"/>
        <end position="812"/>
    </location>
</feature>
<dbReference type="GO" id="GO:0030246">
    <property type="term" value="F:carbohydrate binding"/>
    <property type="evidence" value="ECO:0007669"/>
    <property type="project" value="InterPro"/>
</dbReference>
<keyword evidence="12" id="KW-1185">Reference proteome</keyword>
<dbReference type="Gene3D" id="2.60.40.1760">
    <property type="entry name" value="glycosyl hydrolase (family 31)"/>
    <property type="match status" value="1"/>
</dbReference>
<dbReference type="EC" id="3.2.1.20" evidence="3"/>
<dbReference type="PANTHER" id="PTHR22762">
    <property type="entry name" value="ALPHA-GLUCOSIDASE"/>
    <property type="match status" value="1"/>
</dbReference>
<evidence type="ECO:0000256" key="1">
    <source>
        <dbReference type="ARBA" id="ARBA00001657"/>
    </source>
</evidence>
<dbReference type="InterPro" id="IPR025887">
    <property type="entry name" value="Glyco_hydro_31_N_dom"/>
</dbReference>
<evidence type="ECO:0000313" key="11">
    <source>
        <dbReference type="EMBL" id="EHK50814.1"/>
    </source>
</evidence>
<feature type="domain" description="Glycoside hydrolase family 31 N-terminal" evidence="9">
    <location>
        <begin position="143"/>
        <end position="259"/>
    </location>
</feature>
<dbReference type="eggNOG" id="KOG1065">
    <property type="taxonomic scope" value="Eukaryota"/>
</dbReference>
<dbReference type="InterPro" id="IPR000322">
    <property type="entry name" value="Glyco_hydro_31_TIM"/>
</dbReference>
<accession>G9NET3</accession>
<dbReference type="HOGENOM" id="CLU_000631_11_0_1"/>
<dbReference type="InterPro" id="IPR013780">
    <property type="entry name" value="Glyco_hydro_b"/>
</dbReference>
<feature type="region of interest" description="Disordered" evidence="7">
    <location>
        <begin position="478"/>
        <end position="539"/>
    </location>
</feature>
<reference evidence="11 12" key="1">
    <citation type="journal article" date="2011" name="Genome Biol.">
        <title>Comparative genome sequence analysis underscores mycoparasitism as the ancestral life style of Trichoderma.</title>
        <authorList>
            <person name="Kubicek C.P."/>
            <person name="Herrera-Estrella A."/>
            <person name="Seidl-Seiboth V."/>
            <person name="Martinez D.A."/>
            <person name="Druzhinina I.S."/>
            <person name="Thon M."/>
            <person name="Zeilinger S."/>
            <person name="Casas-Flores S."/>
            <person name="Horwitz B.A."/>
            <person name="Mukherjee P.K."/>
            <person name="Mukherjee M."/>
            <person name="Kredics L."/>
            <person name="Alcaraz L.D."/>
            <person name="Aerts A."/>
            <person name="Antal Z."/>
            <person name="Atanasova L."/>
            <person name="Cervantes-Badillo M.G."/>
            <person name="Challacombe J."/>
            <person name="Chertkov O."/>
            <person name="McCluskey K."/>
            <person name="Coulpier F."/>
            <person name="Deshpande N."/>
            <person name="von Doehren H."/>
            <person name="Ebbole D.J."/>
            <person name="Esquivel-Naranjo E.U."/>
            <person name="Fekete E."/>
            <person name="Flipphi M."/>
            <person name="Glaser F."/>
            <person name="Gomez-Rodriguez E.Y."/>
            <person name="Gruber S."/>
            <person name="Han C."/>
            <person name="Henrissat B."/>
            <person name="Hermosa R."/>
            <person name="Hernandez-Onate M."/>
            <person name="Karaffa L."/>
            <person name="Kosti I."/>
            <person name="Le Crom S."/>
            <person name="Lindquist E."/>
            <person name="Lucas S."/>
            <person name="Luebeck M."/>
            <person name="Luebeck P.S."/>
            <person name="Margeot A."/>
            <person name="Metz B."/>
            <person name="Misra M."/>
            <person name="Nevalainen H."/>
            <person name="Omann M."/>
            <person name="Packer N."/>
            <person name="Perrone G."/>
            <person name="Uresti-Rivera E.E."/>
            <person name="Salamov A."/>
            <person name="Schmoll M."/>
            <person name="Seiboth B."/>
            <person name="Shapiro H."/>
            <person name="Sukno S."/>
            <person name="Tamayo-Ramos J.A."/>
            <person name="Tisch D."/>
            <person name="Wiest A."/>
            <person name="Wilkinson H.H."/>
            <person name="Zhang M."/>
            <person name="Coutinho P.M."/>
            <person name="Kenerley C.M."/>
            <person name="Monte E."/>
            <person name="Baker S.E."/>
            <person name="Grigoriev I.V."/>
        </authorList>
    </citation>
    <scope>NUCLEOTIDE SEQUENCE [LARGE SCALE GENOMIC DNA]</scope>
    <source>
        <strain evidence="12">ATCC 20476 / IMI 206040</strain>
    </source>
</reference>
<dbReference type="SUPFAM" id="SSF51445">
    <property type="entry name" value="(Trans)glycosidases"/>
    <property type="match status" value="1"/>
</dbReference>
<dbReference type="Pfam" id="PF13802">
    <property type="entry name" value="Gal_mutarotas_2"/>
    <property type="match status" value="1"/>
</dbReference>
<dbReference type="Pfam" id="PF21365">
    <property type="entry name" value="Glyco_hydro_31_3rd"/>
    <property type="match status" value="1"/>
</dbReference>
<comment type="caution">
    <text evidence="11">The sequence shown here is derived from an EMBL/GenBank/DDBJ whole genome shotgun (WGS) entry which is preliminary data.</text>
</comment>
<comment type="similarity">
    <text evidence="2 6">Belongs to the glycosyl hydrolase 31 family.</text>
</comment>
<evidence type="ECO:0000256" key="7">
    <source>
        <dbReference type="SAM" id="MobiDB-lite"/>
    </source>
</evidence>
<gene>
    <name evidence="11" type="ORF">TRIATDRAFT_314008</name>
</gene>
<sequence length="911" mass="101982">MSLLAHKSFARESTWTPNDLAYEVATQNGDHVPVGGSTKFLRMKKAWTSIAIGTIVSTVRGSTVDDCLGYSATHVRRSSNGFAADLTLIGSPCNVYGNDIKNLKLQVDYQGDSRLHVKIYDADRQVYQIPESVLPSPRNDQGDPSQAALKFTYTTSPFSFAVSRSDSGDVLFNTSGSQLIFESQYVRLRTQLPQNPNLYGLGEHTDTFRLQTNDYIRTFWNAESPFVPRKSNLYGSHPIYLEHRDSGHSHGVFLRNSNGMNIVIDQTESGSQYLEYNTIGGVLDFYFLAGPSPTEVSKQYAEVVGLPAMVPYWSFGFMQCKYGYWDVNELAEVVGNYSSAGIPLDVLWSDIDYMDLRQDFTTDSDRFPIPKMRELVRTLHDRGQKFVMMVDPGIHRKGDYGPFARGSDKDIFLKAADGSYYRGVQWAGEVVWPDWFNPNTQDWWTDEFLRFFDPDTGLDIDGVWNDMNEISNFCGDINCDPAQQAKDTNTPPPPSHQPRPNTGRPIPGFPSDFQPSPSRVRARREAESRGTMKGLPGRNLFTPPYRINNHVGDLSASTVYTNITNYDGSVQYDTHNLNGFMMAAHSRVSMLARRPGKRPFVLTRSTFAGAGNKVAHWFGDNYSAWDDYRFSISQMLAFAAVHQMPMVGSDVCGFNGNAQENMCARWALLGAFQPFYRNHADISAPNQEFYLWASVTEAAKKAIAARYRLLDYIYTAMHRASTTGSPIVNPMFFTYPNDANTFGIQTQYFFGDSILVSPVIDDDAQSVTIYLPNEIFYDFWTFKPVRGNGQQVTLNNVAYTDLPVYIRGGSIIPMRTDGANSTTALRQHNFNVVVAPGLDGKASGSLVLDDGESLDGQASDISFSWDGKEFKANGQFWYQTNVQIETVTILGDEPVTKKGPWGLNKGFSFKS</sequence>
<protein>
    <recommendedName>
        <fullName evidence="3">alpha-glucosidase</fullName>
        <ecNumber evidence="3">3.2.1.20</ecNumber>
    </recommendedName>
</protein>